<evidence type="ECO:0000313" key="8">
    <source>
        <dbReference type="EMBL" id="KAG8370378.1"/>
    </source>
</evidence>
<keyword evidence="2 6" id="KW-0479">Metal-binding</keyword>
<accession>A0AAV6WII9</accession>
<dbReference type="Pfam" id="PF14226">
    <property type="entry name" value="DIOX_N"/>
    <property type="match status" value="1"/>
</dbReference>
<keyword evidence="9" id="KW-1185">Reference proteome</keyword>
<dbReference type="PANTHER" id="PTHR10209">
    <property type="entry name" value="OXIDOREDUCTASE, 2OG-FE II OXYGENASE FAMILY PROTEIN"/>
    <property type="match status" value="1"/>
</dbReference>
<dbReference type="InterPro" id="IPR005123">
    <property type="entry name" value="Oxoglu/Fe-dep_dioxygenase_dom"/>
</dbReference>
<evidence type="ECO:0000256" key="1">
    <source>
        <dbReference type="ARBA" id="ARBA00008056"/>
    </source>
</evidence>
<dbReference type="GO" id="GO:0031418">
    <property type="term" value="F:L-ascorbic acid binding"/>
    <property type="evidence" value="ECO:0007669"/>
    <property type="project" value="UniProtKB-KW"/>
</dbReference>
<dbReference type="Proteomes" id="UP000826271">
    <property type="component" value="Unassembled WGS sequence"/>
</dbReference>
<feature type="domain" description="Fe2OG dioxygenase" evidence="7">
    <location>
        <begin position="216"/>
        <end position="347"/>
    </location>
</feature>
<name>A0AAV6WII9_9LAMI</name>
<evidence type="ECO:0000259" key="7">
    <source>
        <dbReference type="PROSITE" id="PS51471"/>
    </source>
</evidence>
<dbReference type="GO" id="GO:0046872">
    <property type="term" value="F:metal ion binding"/>
    <property type="evidence" value="ECO:0007669"/>
    <property type="project" value="UniProtKB-KW"/>
</dbReference>
<protein>
    <recommendedName>
        <fullName evidence="7">Fe2OG dioxygenase domain-containing protein</fullName>
    </recommendedName>
</protein>
<evidence type="ECO:0000313" key="9">
    <source>
        <dbReference type="Proteomes" id="UP000826271"/>
    </source>
</evidence>
<evidence type="ECO:0000256" key="3">
    <source>
        <dbReference type="ARBA" id="ARBA00022896"/>
    </source>
</evidence>
<sequence length="347" mass="39463">MVVPSNTNAEIEPRYDREPELKAFDDTKAGVKGLVDAGITKLPQIFIHPPELLDNITSPNNKQFHFPIIDLEGIKNDLTKHKEIVDKVRDASETWGFFQVVNHGIPVEVLEEMLNGLRRFNEQDVEIKKQYYTQDFTKRVFYHSNFDLYHSPGANWRDTLDCTMAPIPPQPEELPETCREIMIEYSKHVIGLGSCLFKLLSEALDLNPNHLIEMECAEGLSNLCHYYPPCPQPELTMGTTRHSDNDFITVLLRDSFEGLQVLHQNQWADVPATPGALVVNIGDLMQVSSGCIIFGVTSVSTKVYAPMKELLSEKNPPKYRPLTIKEYNEYYRAKGLDGTSALLHFRL</sequence>
<dbReference type="SUPFAM" id="SSF51197">
    <property type="entry name" value="Clavaminate synthase-like"/>
    <property type="match status" value="1"/>
</dbReference>
<evidence type="ECO:0000256" key="4">
    <source>
        <dbReference type="ARBA" id="ARBA00023002"/>
    </source>
</evidence>
<proteinExistence type="inferred from homology"/>
<keyword evidence="4 6" id="KW-0560">Oxidoreductase</keyword>
<evidence type="ECO:0000256" key="5">
    <source>
        <dbReference type="ARBA" id="ARBA00023004"/>
    </source>
</evidence>
<dbReference type="PANTHER" id="PTHR10209:SF791">
    <property type="entry name" value="1-AMINOCYCLOPROPANE-1-CARBOXYLATE OXIDASE HOMOLOG 1"/>
    <property type="match status" value="1"/>
</dbReference>
<dbReference type="AlphaFoldDB" id="A0AAV6WII9"/>
<dbReference type="FunFam" id="2.60.120.330:FF:000005">
    <property type="entry name" value="1-aminocyclopropane-1-carboxylate oxidase homolog 1"/>
    <property type="match status" value="1"/>
</dbReference>
<dbReference type="InterPro" id="IPR044861">
    <property type="entry name" value="IPNS-like_FE2OG_OXY"/>
</dbReference>
<keyword evidence="5 6" id="KW-0408">Iron</keyword>
<dbReference type="GO" id="GO:0016706">
    <property type="term" value="F:2-oxoglutarate-dependent dioxygenase activity"/>
    <property type="evidence" value="ECO:0007669"/>
    <property type="project" value="UniProtKB-ARBA"/>
</dbReference>
<comment type="similarity">
    <text evidence="1 6">Belongs to the iron/ascorbate-dependent oxidoreductase family.</text>
</comment>
<dbReference type="InterPro" id="IPR026992">
    <property type="entry name" value="DIOX_N"/>
</dbReference>
<dbReference type="Pfam" id="PF03171">
    <property type="entry name" value="2OG-FeII_Oxy"/>
    <property type="match status" value="1"/>
</dbReference>
<dbReference type="PROSITE" id="PS51471">
    <property type="entry name" value="FE2OG_OXY"/>
    <property type="match status" value="1"/>
</dbReference>
<dbReference type="GO" id="GO:0009805">
    <property type="term" value="P:coumarin biosynthetic process"/>
    <property type="evidence" value="ECO:0007669"/>
    <property type="project" value="UniProtKB-ARBA"/>
</dbReference>
<keyword evidence="3" id="KW-0847">Vitamin C</keyword>
<evidence type="ECO:0000256" key="6">
    <source>
        <dbReference type="RuleBase" id="RU003682"/>
    </source>
</evidence>
<dbReference type="EMBL" id="WHWC01000014">
    <property type="protein sequence ID" value="KAG8370378.1"/>
    <property type="molecule type" value="Genomic_DNA"/>
</dbReference>
<dbReference type="GO" id="GO:0002238">
    <property type="term" value="P:response to molecule of fungal origin"/>
    <property type="evidence" value="ECO:0007669"/>
    <property type="project" value="UniProtKB-ARBA"/>
</dbReference>
<comment type="caution">
    <text evidence="8">The sequence shown here is derived from an EMBL/GenBank/DDBJ whole genome shotgun (WGS) entry which is preliminary data.</text>
</comment>
<dbReference type="InterPro" id="IPR027443">
    <property type="entry name" value="IPNS-like_sf"/>
</dbReference>
<reference evidence="8" key="1">
    <citation type="submission" date="2019-10" db="EMBL/GenBank/DDBJ databases">
        <authorList>
            <person name="Zhang R."/>
            <person name="Pan Y."/>
            <person name="Wang J."/>
            <person name="Ma R."/>
            <person name="Yu S."/>
        </authorList>
    </citation>
    <scope>NUCLEOTIDE SEQUENCE</scope>
    <source>
        <strain evidence="8">LA-IB0</strain>
        <tissue evidence="8">Leaf</tissue>
    </source>
</reference>
<organism evidence="8 9">
    <name type="scientific">Buddleja alternifolia</name>
    <dbReference type="NCBI Taxonomy" id="168488"/>
    <lineage>
        <taxon>Eukaryota</taxon>
        <taxon>Viridiplantae</taxon>
        <taxon>Streptophyta</taxon>
        <taxon>Embryophyta</taxon>
        <taxon>Tracheophyta</taxon>
        <taxon>Spermatophyta</taxon>
        <taxon>Magnoliopsida</taxon>
        <taxon>eudicotyledons</taxon>
        <taxon>Gunneridae</taxon>
        <taxon>Pentapetalae</taxon>
        <taxon>asterids</taxon>
        <taxon>lamiids</taxon>
        <taxon>Lamiales</taxon>
        <taxon>Scrophulariaceae</taxon>
        <taxon>Buddlejeae</taxon>
        <taxon>Buddleja</taxon>
    </lineage>
</organism>
<gene>
    <name evidence="8" type="ORF">BUALT_Bualt14G0110800</name>
</gene>
<dbReference type="Gene3D" id="2.60.120.330">
    <property type="entry name" value="B-lactam Antibiotic, Isopenicillin N Synthase, Chain"/>
    <property type="match status" value="1"/>
</dbReference>
<evidence type="ECO:0000256" key="2">
    <source>
        <dbReference type="ARBA" id="ARBA00022723"/>
    </source>
</evidence>